<gene>
    <name evidence="2" type="ORF">MRATA1EN1_LOCUS18427</name>
</gene>
<reference evidence="2" key="1">
    <citation type="submission" date="2023-04" db="EMBL/GenBank/DDBJ databases">
        <authorList>
            <consortium name="ELIXIR-Norway"/>
        </authorList>
    </citation>
    <scope>NUCLEOTIDE SEQUENCE [LARGE SCALE GENOMIC DNA]</scope>
</reference>
<name>A0ABN8Z6M5_RANTA</name>
<organism evidence="2 3">
    <name type="scientific">Rangifer tarandus platyrhynchus</name>
    <name type="common">Svalbard reindeer</name>
    <dbReference type="NCBI Taxonomy" id="3082113"/>
    <lineage>
        <taxon>Eukaryota</taxon>
        <taxon>Metazoa</taxon>
        <taxon>Chordata</taxon>
        <taxon>Craniata</taxon>
        <taxon>Vertebrata</taxon>
        <taxon>Euteleostomi</taxon>
        <taxon>Mammalia</taxon>
        <taxon>Eutheria</taxon>
        <taxon>Laurasiatheria</taxon>
        <taxon>Artiodactyla</taxon>
        <taxon>Ruminantia</taxon>
        <taxon>Pecora</taxon>
        <taxon>Cervidae</taxon>
        <taxon>Odocoileinae</taxon>
        <taxon>Rangifer</taxon>
    </lineage>
</organism>
<evidence type="ECO:0000313" key="3">
    <source>
        <dbReference type="Proteomes" id="UP001176941"/>
    </source>
</evidence>
<proteinExistence type="predicted"/>
<accession>A0ABN8Z6M5</accession>
<evidence type="ECO:0000256" key="1">
    <source>
        <dbReference type="SAM" id="MobiDB-lite"/>
    </source>
</evidence>
<sequence>MPGPGSGSPLSVSLQDKRQQGRQPGSSKPARRDPSSRTGPRKKSFGKGRRTTVHFQRPLLGKGQSPYATARLGAPDGRWGAPRIFLDLQ</sequence>
<dbReference type="Proteomes" id="UP001176941">
    <property type="component" value="Chromosome 3"/>
</dbReference>
<evidence type="ECO:0000313" key="2">
    <source>
        <dbReference type="EMBL" id="CAI9169465.1"/>
    </source>
</evidence>
<feature type="region of interest" description="Disordered" evidence="1">
    <location>
        <begin position="1"/>
        <end position="79"/>
    </location>
</feature>
<dbReference type="EMBL" id="OX459939">
    <property type="protein sequence ID" value="CAI9169465.1"/>
    <property type="molecule type" value="Genomic_DNA"/>
</dbReference>
<keyword evidence="3" id="KW-1185">Reference proteome</keyword>
<protein>
    <submittedName>
        <fullName evidence="2">Uncharacterized protein</fullName>
    </submittedName>
</protein>
<feature type="compositionally biased region" description="Basic residues" evidence="1">
    <location>
        <begin position="39"/>
        <end position="52"/>
    </location>
</feature>